<name>A0A6V8LSR7_9BACT</name>
<keyword evidence="2" id="KW-1185">Reference proteome</keyword>
<sequence length="102" mass="11564">MCGTLYDHHAPPSLEYFLSKPQETVEVLKWKIPQVRDDKEILIVSRVLWDIHKSGGVNVSCDKELLDSWHAVLVRMRSSWLADKSWSCYQATLAAPGPPCGQ</sequence>
<reference evidence="1 2" key="1">
    <citation type="submission" date="2020-04" db="EMBL/GenBank/DDBJ databases">
        <authorList>
            <consortium name="Desulfovibrio sp. FSS-1 genome sequencing consortium"/>
            <person name="Shimoshige H."/>
            <person name="Kobayashi H."/>
            <person name="Maekawa T."/>
        </authorList>
    </citation>
    <scope>NUCLEOTIDE SEQUENCE [LARGE SCALE GENOMIC DNA]</scope>
    <source>
        <strain evidence="1 2">SIID29052-01</strain>
    </source>
</reference>
<proteinExistence type="predicted"/>
<evidence type="ECO:0000313" key="2">
    <source>
        <dbReference type="Proteomes" id="UP000494245"/>
    </source>
</evidence>
<evidence type="ECO:0000313" key="1">
    <source>
        <dbReference type="EMBL" id="GFK94000.1"/>
    </source>
</evidence>
<reference evidence="1 2" key="2">
    <citation type="submission" date="2020-05" db="EMBL/GenBank/DDBJ databases">
        <title>Draft genome sequence of Desulfovibrio sp. strainFSS-1.</title>
        <authorList>
            <person name="Shimoshige H."/>
            <person name="Kobayashi H."/>
            <person name="Maekawa T."/>
        </authorList>
    </citation>
    <scope>NUCLEOTIDE SEQUENCE [LARGE SCALE GENOMIC DNA]</scope>
    <source>
        <strain evidence="1 2">SIID29052-01</strain>
    </source>
</reference>
<comment type="caution">
    <text evidence="1">The sequence shown here is derived from an EMBL/GenBank/DDBJ whole genome shotgun (WGS) entry which is preliminary data.</text>
</comment>
<organism evidence="1 2">
    <name type="scientific">Fundidesulfovibrio magnetotacticus</name>
    <dbReference type="NCBI Taxonomy" id="2730080"/>
    <lineage>
        <taxon>Bacteria</taxon>
        <taxon>Pseudomonadati</taxon>
        <taxon>Thermodesulfobacteriota</taxon>
        <taxon>Desulfovibrionia</taxon>
        <taxon>Desulfovibrionales</taxon>
        <taxon>Desulfovibrionaceae</taxon>
        <taxon>Fundidesulfovibrio</taxon>
    </lineage>
</organism>
<dbReference type="Proteomes" id="UP000494245">
    <property type="component" value="Unassembled WGS sequence"/>
</dbReference>
<dbReference type="EMBL" id="BLTE01000007">
    <property type="protein sequence ID" value="GFK94000.1"/>
    <property type="molecule type" value="Genomic_DNA"/>
</dbReference>
<protein>
    <submittedName>
        <fullName evidence="1">Uncharacterized protein</fullName>
    </submittedName>
</protein>
<dbReference type="AlphaFoldDB" id="A0A6V8LSR7"/>
<gene>
    <name evidence="1" type="ORF">NNJEOMEG_01838</name>
</gene>
<accession>A0A6V8LSR7</accession>